<gene>
    <name evidence="2" type="ORF">ADUPG1_001915</name>
</gene>
<protein>
    <submittedName>
        <fullName evidence="2">Uncharacterized protein</fullName>
    </submittedName>
</protein>
<evidence type="ECO:0000313" key="3">
    <source>
        <dbReference type="Proteomes" id="UP001057375"/>
    </source>
</evidence>
<organism evidence="2 3">
    <name type="scientific">Aduncisulcus paluster</name>
    <dbReference type="NCBI Taxonomy" id="2918883"/>
    <lineage>
        <taxon>Eukaryota</taxon>
        <taxon>Metamonada</taxon>
        <taxon>Carpediemonas-like organisms</taxon>
        <taxon>Aduncisulcus</taxon>
    </lineage>
</organism>
<reference evidence="2" key="1">
    <citation type="submission" date="2022-03" db="EMBL/GenBank/DDBJ databases">
        <title>Draft genome sequence of Aduncisulcus paluster, a free-living microaerophilic Fornicata.</title>
        <authorList>
            <person name="Yuyama I."/>
            <person name="Kume K."/>
            <person name="Tamura T."/>
            <person name="Inagaki Y."/>
            <person name="Hashimoto T."/>
        </authorList>
    </citation>
    <scope>NUCLEOTIDE SEQUENCE</scope>
    <source>
        <strain evidence="2">NY0171</strain>
    </source>
</reference>
<name>A0ABQ5KH09_9EUKA</name>
<feature type="non-terminal residue" evidence="2">
    <location>
        <position position="135"/>
    </location>
</feature>
<accession>A0ABQ5KH09</accession>
<feature type="compositionally biased region" description="Basic and acidic residues" evidence="1">
    <location>
        <begin position="12"/>
        <end position="23"/>
    </location>
</feature>
<proteinExistence type="predicted"/>
<keyword evidence="3" id="KW-1185">Reference proteome</keyword>
<evidence type="ECO:0000256" key="1">
    <source>
        <dbReference type="SAM" id="MobiDB-lite"/>
    </source>
</evidence>
<feature type="compositionally biased region" description="Basic residues" evidence="1">
    <location>
        <begin position="1"/>
        <end position="11"/>
    </location>
</feature>
<sequence>MSIRRTLRKRSSHDESSSHDEKMKKKKGKKESKNSWASLRSKNSAKVNSFYVKFNYYSSIDAHLFVVKPTLKNFSKYILTKHGLISNDKPISDGSILKMYRKGSSGARTSLSVVQDYNKQAAALKKAGVHVSSQK</sequence>
<dbReference type="Proteomes" id="UP001057375">
    <property type="component" value="Unassembled WGS sequence"/>
</dbReference>
<dbReference type="EMBL" id="BQXS01001948">
    <property type="protein sequence ID" value="GKT31236.1"/>
    <property type="molecule type" value="Genomic_DNA"/>
</dbReference>
<feature type="region of interest" description="Disordered" evidence="1">
    <location>
        <begin position="1"/>
        <end position="41"/>
    </location>
</feature>
<evidence type="ECO:0000313" key="2">
    <source>
        <dbReference type="EMBL" id="GKT31236.1"/>
    </source>
</evidence>
<comment type="caution">
    <text evidence="2">The sequence shown here is derived from an EMBL/GenBank/DDBJ whole genome shotgun (WGS) entry which is preliminary data.</text>
</comment>